<evidence type="ECO:0000313" key="1">
    <source>
        <dbReference type="EMBL" id="URZ13038.1"/>
    </source>
</evidence>
<dbReference type="Proteomes" id="UP000190951">
    <property type="component" value="Chromosome"/>
</dbReference>
<protein>
    <submittedName>
        <fullName evidence="1">Uncharacterized protein</fullName>
    </submittedName>
</protein>
<sequence length="210" mass="23190">MDNFSFSKSIKTILQSPSAIAALIGVLIIIIVLLRIRKIKFSTKLITQIGVVLALATVLSFFKIYKLPQGGNITLGSMVPILLIAFFYGPEVGFLTGFLFGIIDLMIDPYILHPVQVLFDYPLPYMALGFAGYFKNKRLIGTIAAVFIRLLFHVVSGVVFFASSAPKGQSPLIYSIIYNASFLSIDCVICLVIIAIIPFKRLYKISNLNT</sequence>
<accession>A0A1S8LSG2</accession>
<reference evidence="1 2" key="1">
    <citation type="submission" date="2022-04" db="EMBL/GenBank/DDBJ databases">
        <title>Genome sequence of C. roseum typestrain.</title>
        <authorList>
            <person name="Poehlein A."/>
            <person name="Schoch T."/>
            <person name="Duerre P."/>
            <person name="Daniel R."/>
        </authorList>
    </citation>
    <scope>NUCLEOTIDE SEQUENCE [LARGE SCALE GENOMIC DNA]</scope>
    <source>
        <strain evidence="1 2">DSM 7320</strain>
    </source>
</reference>
<name>A0A1S8LSG2_9CLOT</name>
<dbReference type="EMBL" id="CP096983">
    <property type="protein sequence ID" value="URZ13038.1"/>
    <property type="molecule type" value="Genomic_DNA"/>
</dbReference>
<gene>
    <name evidence="1" type="ORF">CROST_037880</name>
</gene>
<keyword evidence="2" id="KW-1185">Reference proteome</keyword>
<dbReference type="AlphaFoldDB" id="A0A1S8LSG2"/>
<dbReference type="Pfam" id="PF09515">
    <property type="entry name" value="Thia_YuaJ"/>
    <property type="match status" value="1"/>
</dbReference>
<dbReference type="NCBIfam" id="TIGR02357">
    <property type="entry name" value="ECF_ThiT_YuaJ"/>
    <property type="match status" value="1"/>
</dbReference>
<dbReference type="Gene3D" id="1.10.1760.20">
    <property type="match status" value="1"/>
</dbReference>
<organism evidence="1 2">
    <name type="scientific">Clostridium felsineum</name>
    <dbReference type="NCBI Taxonomy" id="36839"/>
    <lineage>
        <taxon>Bacteria</taxon>
        <taxon>Bacillati</taxon>
        <taxon>Bacillota</taxon>
        <taxon>Clostridia</taxon>
        <taxon>Eubacteriales</taxon>
        <taxon>Clostridiaceae</taxon>
        <taxon>Clostridium</taxon>
    </lineage>
</organism>
<dbReference type="GO" id="GO:0005886">
    <property type="term" value="C:plasma membrane"/>
    <property type="evidence" value="ECO:0007669"/>
    <property type="project" value="InterPro"/>
</dbReference>
<dbReference type="GO" id="GO:0015234">
    <property type="term" value="F:thiamine transmembrane transporter activity"/>
    <property type="evidence" value="ECO:0007669"/>
    <property type="project" value="InterPro"/>
</dbReference>
<dbReference type="KEGG" id="crw:CROST_037880"/>
<dbReference type="InterPro" id="IPR012651">
    <property type="entry name" value="Thia_Transptr_ThiT"/>
</dbReference>
<evidence type="ECO:0000313" key="2">
    <source>
        <dbReference type="Proteomes" id="UP000190951"/>
    </source>
</evidence>
<proteinExistence type="predicted"/>
<dbReference type="RefSeq" id="WP_077835306.1">
    <property type="nucleotide sequence ID" value="NZ_CP096983.1"/>
</dbReference>
<dbReference type="STRING" id="84029.CROST_04860"/>